<sequence length="245" mass="26938">MKCPFLRYVLLAWNRPQRESTPVPPPTLPPRPPQLLLPPPAVMKGNEYVCQEEFRLESRQDFSVRSWEGSFGGQGTMSRGWDCALDPIISPTGFSKRQSSSHSQLLLGSVSRVHCQHLLSSPSSSKKSFLSPWLASVALLVGHHPVHCKVAGSIPGQGTCPGFGLIPGRLSSGGSHPMFCSHINVSLPFFLSKKKKKINKNSLKNNKKSFLSSNGTMPPWKNNLNPGIFLNKQAYDNIHDSILTA</sequence>
<proteinExistence type="predicted"/>
<dbReference type="AlphaFoldDB" id="A0A7J7SR91"/>
<keyword evidence="2" id="KW-1185">Reference proteome</keyword>
<name>A0A7J7SR91_MYOMY</name>
<organism evidence="1 2">
    <name type="scientific">Myotis myotis</name>
    <name type="common">Greater mouse-eared bat</name>
    <name type="synonym">Vespertilio myotis</name>
    <dbReference type="NCBI Taxonomy" id="51298"/>
    <lineage>
        <taxon>Eukaryota</taxon>
        <taxon>Metazoa</taxon>
        <taxon>Chordata</taxon>
        <taxon>Craniata</taxon>
        <taxon>Vertebrata</taxon>
        <taxon>Euteleostomi</taxon>
        <taxon>Mammalia</taxon>
        <taxon>Eutheria</taxon>
        <taxon>Laurasiatheria</taxon>
        <taxon>Chiroptera</taxon>
        <taxon>Yangochiroptera</taxon>
        <taxon>Vespertilionidae</taxon>
        <taxon>Myotis</taxon>
    </lineage>
</organism>
<dbReference type="Proteomes" id="UP000527355">
    <property type="component" value="Unassembled WGS sequence"/>
</dbReference>
<accession>A0A7J7SR91</accession>
<gene>
    <name evidence="1" type="ORF">mMyoMyo1_009359</name>
</gene>
<dbReference type="EMBL" id="JABWUV010000018">
    <property type="protein sequence ID" value="KAF6290972.1"/>
    <property type="molecule type" value="Genomic_DNA"/>
</dbReference>
<protein>
    <submittedName>
        <fullName evidence="1">Uncharacterized protein</fullName>
    </submittedName>
</protein>
<evidence type="ECO:0000313" key="2">
    <source>
        <dbReference type="Proteomes" id="UP000527355"/>
    </source>
</evidence>
<comment type="caution">
    <text evidence="1">The sequence shown here is derived from an EMBL/GenBank/DDBJ whole genome shotgun (WGS) entry which is preliminary data.</text>
</comment>
<reference evidence="1 2" key="1">
    <citation type="journal article" date="2020" name="Nature">
        <title>Six reference-quality genomes reveal evolution of bat adaptations.</title>
        <authorList>
            <person name="Jebb D."/>
            <person name="Huang Z."/>
            <person name="Pippel M."/>
            <person name="Hughes G.M."/>
            <person name="Lavrichenko K."/>
            <person name="Devanna P."/>
            <person name="Winkler S."/>
            <person name="Jermiin L.S."/>
            <person name="Skirmuntt E.C."/>
            <person name="Katzourakis A."/>
            <person name="Burkitt-Gray L."/>
            <person name="Ray D.A."/>
            <person name="Sullivan K.A.M."/>
            <person name="Roscito J.G."/>
            <person name="Kirilenko B.M."/>
            <person name="Davalos L.M."/>
            <person name="Corthals A.P."/>
            <person name="Power M.L."/>
            <person name="Jones G."/>
            <person name="Ransome R.D."/>
            <person name="Dechmann D.K.N."/>
            <person name="Locatelli A.G."/>
            <person name="Puechmaille S.J."/>
            <person name="Fedrigo O."/>
            <person name="Jarvis E.D."/>
            <person name="Hiller M."/>
            <person name="Vernes S.C."/>
            <person name="Myers E.W."/>
            <person name="Teeling E.C."/>
        </authorList>
    </citation>
    <scope>NUCLEOTIDE SEQUENCE [LARGE SCALE GENOMIC DNA]</scope>
    <source>
        <strain evidence="1">MMyoMyo1</strain>
        <tissue evidence="1">Flight muscle</tissue>
    </source>
</reference>
<evidence type="ECO:0000313" key="1">
    <source>
        <dbReference type="EMBL" id="KAF6290972.1"/>
    </source>
</evidence>